<dbReference type="Pfam" id="PF14580">
    <property type="entry name" value="LRR_9"/>
    <property type="match status" value="1"/>
</dbReference>
<dbReference type="OMA" id="NIKIMEP"/>
<evidence type="ECO:0000256" key="1">
    <source>
        <dbReference type="ARBA" id="ARBA00004300"/>
    </source>
</evidence>
<dbReference type="GO" id="GO:0005813">
    <property type="term" value="C:centrosome"/>
    <property type="evidence" value="ECO:0007669"/>
    <property type="project" value="UniProtKB-SubCell"/>
</dbReference>
<gene>
    <name evidence="10" type="ORF">LOTGIDRAFT_210409</name>
</gene>
<dbReference type="CTD" id="20246212"/>
<protein>
    <recommendedName>
        <fullName evidence="8">Centrosomal protein of 97 kDa</fullName>
    </recommendedName>
    <alternativeName>
        <fullName evidence="9">Leucine-rich repeat and IQ domain-containing protein 2</fullName>
    </alternativeName>
</protein>
<sequence>MEQHPYLEQVSLANNHIVRMNGISVVKKLNVLNLANNSIVNIEGLEELVYLTWLDLSGNSIKIISHLQHNTQLRHLDLSDNNIEVITDLSPLICLQTLLLHGNILNSLKPVPACLPASLAVLSLESNEIHDLTEISYLSCLENLEQLSIARNPCESFDLTYITLFDYRAYIINWCFRLKILDGYGISQKEKLLAEWLYSQGEGRHYRVGEHYQLLQYLSTVCPLSEELRTEEDAKLSRILNKQRYHHDQLLRQNEPIKAHILNRSHSHTGN</sequence>
<evidence type="ECO:0000313" key="11">
    <source>
        <dbReference type="Proteomes" id="UP000030746"/>
    </source>
</evidence>
<dbReference type="PANTHER" id="PTHR45973">
    <property type="entry name" value="PROTEIN PHOSPHATASE 1 REGULATORY SUBUNIT SDS22-RELATED"/>
    <property type="match status" value="1"/>
</dbReference>
<comment type="subcellular location">
    <subcellularLocation>
        <location evidence="1">Cytoplasm</location>
        <location evidence="1">Cytoskeleton</location>
        <location evidence="1">Microtubule organizing center</location>
        <location evidence="1">Centrosome</location>
    </subcellularLocation>
</comment>
<dbReference type="GO" id="GO:0030030">
    <property type="term" value="P:cell projection organization"/>
    <property type="evidence" value="ECO:0007669"/>
    <property type="project" value="UniProtKB-KW"/>
</dbReference>
<comment type="function">
    <text evidence="7">Acts as a key negative regulator of ciliogenesis in collaboration with CCP110 by capping the mother centriole thereby preventing cilia formation. Required for recruitment of CCP110 to the centrosome.</text>
</comment>
<evidence type="ECO:0000256" key="8">
    <source>
        <dbReference type="ARBA" id="ARBA00068862"/>
    </source>
</evidence>
<dbReference type="KEGG" id="lgi:LOTGIDRAFT_210409"/>
<dbReference type="InterPro" id="IPR001611">
    <property type="entry name" value="Leu-rich_rpt"/>
</dbReference>
<evidence type="ECO:0000256" key="2">
    <source>
        <dbReference type="ARBA" id="ARBA00022490"/>
    </source>
</evidence>
<dbReference type="RefSeq" id="XP_009060388.1">
    <property type="nucleotide sequence ID" value="XM_009062140.1"/>
</dbReference>
<dbReference type="GO" id="GO:1902018">
    <property type="term" value="P:negative regulation of cilium assembly"/>
    <property type="evidence" value="ECO:0007669"/>
    <property type="project" value="TreeGrafter"/>
</dbReference>
<evidence type="ECO:0000256" key="9">
    <source>
        <dbReference type="ARBA" id="ARBA00076677"/>
    </source>
</evidence>
<dbReference type="InterPro" id="IPR050576">
    <property type="entry name" value="Cilia_flagella_integrity"/>
</dbReference>
<dbReference type="Gene3D" id="3.80.10.10">
    <property type="entry name" value="Ribonuclease Inhibitor"/>
    <property type="match status" value="2"/>
</dbReference>
<name>V3ZYB1_LOTGI</name>
<evidence type="ECO:0000256" key="4">
    <source>
        <dbReference type="ARBA" id="ARBA00022737"/>
    </source>
</evidence>
<dbReference type="STRING" id="225164.V3ZYB1"/>
<dbReference type="Proteomes" id="UP000030746">
    <property type="component" value="Unassembled WGS sequence"/>
</dbReference>
<dbReference type="SUPFAM" id="SSF52075">
    <property type="entry name" value="Outer arm dynein light chain 1"/>
    <property type="match status" value="1"/>
</dbReference>
<dbReference type="AlphaFoldDB" id="V3ZYB1"/>
<keyword evidence="5" id="KW-0970">Cilium biogenesis/degradation</keyword>
<keyword evidence="2" id="KW-0963">Cytoplasm</keyword>
<reference evidence="10 11" key="1">
    <citation type="journal article" date="2013" name="Nature">
        <title>Insights into bilaterian evolution from three spiralian genomes.</title>
        <authorList>
            <person name="Simakov O."/>
            <person name="Marletaz F."/>
            <person name="Cho S.J."/>
            <person name="Edsinger-Gonzales E."/>
            <person name="Havlak P."/>
            <person name="Hellsten U."/>
            <person name="Kuo D.H."/>
            <person name="Larsson T."/>
            <person name="Lv J."/>
            <person name="Arendt D."/>
            <person name="Savage R."/>
            <person name="Osoegawa K."/>
            <person name="de Jong P."/>
            <person name="Grimwood J."/>
            <person name="Chapman J.A."/>
            <person name="Shapiro H."/>
            <person name="Aerts A."/>
            <person name="Otillar R.P."/>
            <person name="Terry A.Y."/>
            <person name="Boore J.L."/>
            <person name="Grigoriev I.V."/>
            <person name="Lindberg D.R."/>
            <person name="Seaver E.C."/>
            <person name="Weisblat D.A."/>
            <person name="Putnam N.H."/>
            <person name="Rokhsar D.S."/>
        </authorList>
    </citation>
    <scope>NUCLEOTIDE SEQUENCE [LARGE SCALE GENOMIC DNA]</scope>
</reference>
<proteinExistence type="predicted"/>
<keyword evidence="6" id="KW-0206">Cytoskeleton</keyword>
<organism evidence="10 11">
    <name type="scientific">Lottia gigantea</name>
    <name type="common">Giant owl limpet</name>
    <dbReference type="NCBI Taxonomy" id="225164"/>
    <lineage>
        <taxon>Eukaryota</taxon>
        <taxon>Metazoa</taxon>
        <taxon>Spiralia</taxon>
        <taxon>Lophotrochozoa</taxon>
        <taxon>Mollusca</taxon>
        <taxon>Gastropoda</taxon>
        <taxon>Patellogastropoda</taxon>
        <taxon>Lottioidea</taxon>
        <taxon>Lottiidae</taxon>
        <taxon>Lottia</taxon>
    </lineage>
</organism>
<dbReference type="EMBL" id="KB202619">
    <property type="protein sequence ID" value="ESO89362.1"/>
    <property type="molecule type" value="Genomic_DNA"/>
</dbReference>
<dbReference type="OrthoDB" id="5954088at2759"/>
<dbReference type="PANTHER" id="PTHR45973:SF2">
    <property type="entry name" value="CENTROSOMAL PROTEIN OF 97 KDA"/>
    <property type="match status" value="1"/>
</dbReference>
<evidence type="ECO:0000256" key="3">
    <source>
        <dbReference type="ARBA" id="ARBA00022614"/>
    </source>
</evidence>
<dbReference type="SMART" id="SM00365">
    <property type="entry name" value="LRR_SD22"/>
    <property type="match status" value="4"/>
</dbReference>
<dbReference type="GeneID" id="20246212"/>
<dbReference type="FunFam" id="3.80.10.10:FF:000165">
    <property type="entry name" value="Centrosomal protein of 97 kDa"/>
    <property type="match status" value="1"/>
</dbReference>
<evidence type="ECO:0000313" key="10">
    <source>
        <dbReference type="EMBL" id="ESO89362.1"/>
    </source>
</evidence>
<evidence type="ECO:0000256" key="6">
    <source>
        <dbReference type="ARBA" id="ARBA00023212"/>
    </source>
</evidence>
<keyword evidence="3" id="KW-0433">Leucine-rich repeat</keyword>
<evidence type="ECO:0000256" key="5">
    <source>
        <dbReference type="ARBA" id="ARBA00022794"/>
    </source>
</evidence>
<accession>V3ZYB1</accession>
<keyword evidence="11" id="KW-1185">Reference proteome</keyword>
<dbReference type="PROSITE" id="PS51450">
    <property type="entry name" value="LRR"/>
    <property type="match status" value="4"/>
</dbReference>
<keyword evidence="4" id="KW-0677">Repeat</keyword>
<dbReference type="InterPro" id="IPR032675">
    <property type="entry name" value="LRR_dom_sf"/>
</dbReference>
<evidence type="ECO:0000256" key="7">
    <source>
        <dbReference type="ARBA" id="ARBA00058656"/>
    </source>
</evidence>
<dbReference type="HOGENOM" id="CLU_1027748_0_0_1"/>